<organism evidence="1 2">
    <name type="scientific">Camellia sinensis</name>
    <name type="common">Tea plant</name>
    <name type="synonym">Thea sinensis</name>
    <dbReference type="NCBI Taxonomy" id="4442"/>
    <lineage>
        <taxon>Eukaryota</taxon>
        <taxon>Viridiplantae</taxon>
        <taxon>Streptophyta</taxon>
        <taxon>Embryophyta</taxon>
        <taxon>Tracheophyta</taxon>
        <taxon>Spermatophyta</taxon>
        <taxon>Magnoliopsida</taxon>
        <taxon>eudicotyledons</taxon>
        <taxon>Gunneridae</taxon>
        <taxon>Pentapetalae</taxon>
        <taxon>asterids</taxon>
        <taxon>Ericales</taxon>
        <taxon>Theaceae</taxon>
        <taxon>Camellia</taxon>
    </lineage>
</organism>
<protein>
    <submittedName>
        <fullName evidence="1">Uncharacterized protein</fullName>
    </submittedName>
</protein>
<evidence type="ECO:0000313" key="2">
    <source>
        <dbReference type="Proteomes" id="UP000593564"/>
    </source>
</evidence>
<reference evidence="2" key="1">
    <citation type="journal article" date="2020" name="Nat. Commun.">
        <title>Genome assembly of wild tea tree DASZ reveals pedigree and selection history of tea varieties.</title>
        <authorList>
            <person name="Zhang W."/>
            <person name="Zhang Y."/>
            <person name="Qiu H."/>
            <person name="Guo Y."/>
            <person name="Wan H."/>
            <person name="Zhang X."/>
            <person name="Scossa F."/>
            <person name="Alseekh S."/>
            <person name="Zhang Q."/>
            <person name="Wang P."/>
            <person name="Xu L."/>
            <person name="Schmidt M.H."/>
            <person name="Jia X."/>
            <person name="Li D."/>
            <person name="Zhu A."/>
            <person name="Guo F."/>
            <person name="Chen W."/>
            <person name="Ni D."/>
            <person name="Usadel B."/>
            <person name="Fernie A.R."/>
            <person name="Wen W."/>
        </authorList>
    </citation>
    <scope>NUCLEOTIDE SEQUENCE [LARGE SCALE GENOMIC DNA]</scope>
    <source>
        <strain evidence="2">cv. G240</strain>
    </source>
</reference>
<reference evidence="1 2" key="2">
    <citation type="submission" date="2020-07" db="EMBL/GenBank/DDBJ databases">
        <title>Genome assembly of wild tea tree DASZ reveals pedigree and selection history of tea varieties.</title>
        <authorList>
            <person name="Zhang W."/>
        </authorList>
    </citation>
    <scope>NUCLEOTIDE SEQUENCE [LARGE SCALE GENOMIC DNA]</scope>
    <source>
        <strain evidence="2">cv. G240</strain>
        <tissue evidence="1">Leaf</tissue>
    </source>
</reference>
<dbReference type="AlphaFoldDB" id="A0A7J7HSQ8"/>
<evidence type="ECO:0000313" key="1">
    <source>
        <dbReference type="EMBL" id="KAF5955084.1"/>
    </source>
</evidence>
<comment type="caution">
    <text evidence="1">The sequence shown here is derived from an EMBL/GenBank/DDBJ whole genome shotgun (WGS) entry which is preliminary data.</text>
</comment>
<proteinExistence type="predicted"/>
<accession>A0A7J7HSQ8</accession>
<gene>
    <name evidence="1" type="ORF">HYC85_007940</name>
</gene>
<sequence>MILTIFWTFEPIIDKKCAVIYQATILLDLFLPTFRAFLYFRDCEHFRAFLPT</sequence>
<dbReference type="EMBL" id="JACBKZ010000003">
    <property type="protein sequence ID" value="KAF5955084.1"/>
    <property type="molecule type" value="Genomic_DNA"/>
</dbReference>
<keyword evidence="2" id="KW-1185">Reference proteome</keyword>
<dbReference type="Proteomes" id="UP000593564">
    <property type="component" value="Unassembled WGS sequence"/>
</dbReference>
<name>A0A7J7HSQ8_CAMSI</name>